<feature type="domain" description="DUF3857" evidence="1">
    <location>
        <begin position="52"/>
        <end position="205"/>
    </location>
</feature>
<organism evidence="2 3">
    <name type="scientific">Portibacter lacus</name>
    <dbReference type="NCBI Taxonomy" id="1099794"/>
    <lineage>
        <taxon>Bacteria</taxon>
        <taxon>Pseudomonadati</taxon>
        <taxon>Bacteroidota</taxon>
        <taxon>Saprospiria</taxon>
        <taxon>Saprospirales</taxon>
        <taxon>Haliscomenobacteraceae</taxon>
        <taxon>Portibacter</taxon>
    </lineage>
</organism>
<accession>A0AA37SRT2</accession>
<dbReference type="InterPro" id="IPR024618">
    <property type="entry name" value="DUF3857"/>
</dbReference>
<reference evidence="2" key="2">
    <citation type="submission" date="2023-01" db="EMBL/GenBank/DDBJ databases">
        <title>Draft genome sequence of Portibacter lacus strain NBRC 108769.</title>
        <authorList>
            <person name="Sun Q."/>
            <person name="Mori K."/>
        </authorList>
    </citation>
    <scope>NUCLEOTIDE SEQUENCE</scope>
    <source>
        <strain evidence="2">NBRC 108769</strain>
    </source>
</reference>
<dbReference type="InterPro" id="IPR038765">
    <property type="entry name" value="Papain-like_cys_pep_sf"/>
</dbReference>
<evidence type="ECO:0000313" key="2">
    <source>
        <dbReference type="EMBL" id="GLR17661.1"/>
    </source>
</evidence>
<dbReference type="Proteomes" id="UP001156666">
    <property type="component" value="Unassembled WGS sequence"/>
</dbReference>
<reference evidence="2" key="1">
    <citation type="journal article" date="2014" name="Int. J. Syst. Evol. Microbiol.">
        <title>Complete genome sequence of Corynebacterium casei LMG S-19264T (=DSM 44701T), isolated from a smear-ripened cheese.</title>
        <authorList>
            <consortium name="US DOE Joint Genome Institute (JGI-PGF)"/>
            <person name="Walter F."/>
            <person name="Albersmeier A."/>
            <person name="Kalinowski J."/>
            <person name="Ruckert C."/>
        </authorList>
    </citation>
    <scope>NUCLEOTIDE SEQUENCE</scope>
    <source>
        <strain evidence="2">NBRC 108769</strain>
    </source>
</reference>
<gene>
    <name evidence="2" type="ORF">GCM10007940_22760</name>
</gene>
<dbReference type="Gene3D" id="2.60.120.1130">
    <property type="match status" value="1"/>
</dbReference>
<dbReference type="Gene3D" id="2.60.40.3140">
    <property type="match status" value="1"/>
</dbReference>
<dbReference type="EMBL" id="BSOH01000014">
    <property type="protein sequence ID" value="GLR17661.1"/>
    <property type="molecule type" value="Genomic_DNA"/>
</dbReference>
<dbReference type="RefSeq" id="WP_235291330.1">
    <property type="nucleotide sequence ID" value="NZ_BSOH01000014.1"/>
</dbReference>
<name>A0AA37SRT2_9BACT</name>
<evidence type="ECO:0000259" key="1">
    <source>
        <dbReference type="Pfam" id="PF12969"/>
    </source>
</evidence>
<sequence length="626" mass="72323">MKQVLLYIFLFNVCGFSSEVDPVSNTYENANDVVLEEKIEYAVLSKKKAIKTTYKKILILSEDSDDTGYAVGFNDLIKVKNLNVSIFDADGKRLEKYKKKDFHDLPTPSNELYSDSRSLSLSFEKFNPPYIIEIESEVEYDGMQVYDHYYPNQYNQAVVKSSYIISYPSDLKIRYRGYNGMMDPKEKTLDNKKALVWEVENLPALKYEPLGPSGYRVFPLVKIYPTQFYFDGYEGSQETWETYNDFYYQLNVDRDQLSPEMAAKVKQLTEDKDDEFSKIDALYTYLKENMRYISVQLGIGGWQTFDAAYVEHNKFGDCKALSNFMGAMLSEIGVENNKVIIKRGEEVYNPLSEEFVDAGLFNHAILYVPSQDMFVECTSNNYPLGYLGNDNANKKVMISTASGPIFKHTPKMGKDENTKHISTSIELLESGGAHIKSVSTYEGYRHDYYRTVLPMMTQEEKEKSFQRSYPVGIQKLFSYEDDIIDGEPKLQTKYELEVSQYGSRAGKRLFIPLDGVNSELSVPSSVEERKLNFYSIVEETVEHEITIIIPDDYEIEALPNENFDEDTVYGSFRLSISKEDDAIKVYKKWVSKIFEFPPEKYNEYREKMKTFSSLDNSKIVLVKKKT</sequence>
<protein>
    <recommendedName>
        <fullName evidence="1">DUF3857 domain-containing protein</fullName>
    </recommendedName>
</protein>
<keyword evidence="3" id="KW-1185">Reference proteome</keyword>
<comment type="caution">
    <text evidence="2">The sequence shown here is derived from an EMBL/GenBank/DDBJ whole genome shotgun (WGS) entry which is preliminary data.</text>
</comment>
<evidence type="ECO:0000313" key="3">
    <source>
        <dbReference type="Proteomes" id="UP001156666"/>
    </source>
</evidence>
<dbReference type="AlphaFoldDB" id="A0AA37SRT2"/>
<dbReference type="Pfam" id="PF12969">
    <property type="entry name" value="DUF3857"/>
    <property type="match status" value="1"/>
</dbReference>
<dbReference type="Gene3D" id="3.10.620.30">
    <property type="match status" value="1"/>
</dbReference>
<proteinExistence type="predicted"/>
<dbReference type="SUPFAM" id="SSF54001">
    <property type="entry name" value="Cysteine proteinases"/>
    <property type="match status" value="1"/>
</dbReference>